<feature type="region of interest" description="Disordered" evidence="2">
    <location>
        <begin position="21"/>
        <end position="61"/>
    </location>
</feature>
<dbReference type="PANTHER" id="PTHR21083:SF0">
    <property type="entry name" value="DYNEIN AXONEMAL ASSEMBLY FACTOR 6"/>
    <property type="match status" value="1"/>
</dbReference>
<reference evidence="5" key="1">
    <citation type="submission" date="2025-08" db="UniProtKB">
        <authorList>
            <consortium name="RefSeq"/>
        </authorList>
    </citation>
    <scope>IDENTIFICATION</scope>
    <source>
        <tissue evidence="5">Entire body</tissue>
    </source>
</reference>
<feature type="compositionally biased region" description="Basic and acidic residues" evidence="2">
    <location>
        <begin position="51"/>
        <end position="61"/>
    </location>
</feature>
<dbReference type="PANTHER" id="PTHR21083">
    <property type="entry name" value="TWISTER"/>
    <property type="match status" value="1"/>
</dbReference>
<dbReference type="OrthoDB" id="25887at2759"/>
<dbReference type="KEGG" id="apln:108740098"/>
<dbReference type="CTD" id="139212"/>
<dbReference type="GeneID" id="108740098"/>
<dbReference type="STRING" id="224129.A0A1W4XBT0"/>
<dbReference type="CDD" id="cd00298">
    <property type="entry name" value="ACD_sHsps_p23-like"/>
    <property type="match status" value="1"/>
</dbReference>
<name>A0A1W4XBT0_AGRPL</name>
<gene>
    <name evidence="5" type="primary">LOC108740098</name>
</gene>
<dbReference type="RefSeq" id="XP_018329795.1">
    <property type="nucleotide sequence ID" value="XM_018474293.2"/>
</dbReference>
<dbReference type="GO" id="GO:0070286">
    <property type="term" value="P:axonemal dynein complex assembly"/>
    <property type="evidence" value="ECO:0007669"/>
    <property type="project" value="InterPro"/>
</dbReference>
<feature type="domain" description="PIH1D1/2/3 CS-like" evidence="3">
    <location>
        <begin position="93"/>
        <end position="187"/>
    </location>
</feature>
<comment type="similarity">
    <text evidence="1">Belongs to the PIH1 family.</text>
</comment>
<dbReference type="InterPro" id="IPR041442">
    <property type="entry name" value="PIH1D1/2/3_CS-like"/>
</dbReference>
<dbReference type="InterPro" id="IPR026697">
    <property type="entry name" value="DNAAF6"/>
</dbReference>
<dbReference type="AlphaFoldDB" id="A0A1W4XBT0"/>
<evidence type="ECO:0000256" key="2">
    <source>
        <dbReference type="SAM" id="MobiDB-lite"/>
    </source>
</evidence>
<keyword evidence="4" id="KW-1185">Reference proteome</keyword>
<evidence type="ECO:0000256" key="1">
    <source>
        <dbReference type="ARBA" id="ARBA00008511"/>
    </source>
</evidence>
<dbReference type="GO" id="GO:0045505">
    <property type="term" value="F:dynein intermediate chain binding"/>
    <property type="evidence" value="ECO:0007669"/>
    <property type="project" value="TreeGrafter"/>
</dbReference>
<evidence type="ECO:0000313" key="5">
    <source>
        <dbReference type="RefSeq" id="XP_018329795.1"/>
    </source>
</evidence>
<dbReference type="GO" id="GO:0005737">
    <property type="term" value="C:cytoplasm"/>
    <property type="evidence" value="ECO:0007669"/>
    <property type="project" value="TreeGrafter"/>
</dbReference>
<accession>A0A1W4XBT0</accession>
<dbReference type="GO" id="GO:0051087">
    <property type="term" value="F:protein-folding chaperone binding"/>
    <property type="evidence" value="ECO:0007669"/>
    <property type="project" value="InterPro"/>
</dbReference>
<dbReference type="FunCoup" id="A0A1W4XBT0">
    <property type="interactions" value="7"/>
</dbReference>
<dbReference type="Proteomes" id="UP000192223">
    <property type="component" value="Unplaced"/>
</dbReference>
<feature type="compositionally biased region" description="Acidic residues" evidence="2">
    <location>
        <begin position="24"/>
        <end position="35"/>
    </location>
</feature>
<evidence type="ECO:0000313" key="4">
    <source>
        <dbReference type="Proteomes" id="UP000192223"/>
    </source>
</evidence>
<protein>
    <submittedName>
        <fullName evidence="5">Uncharacterized protein LOC108740098</fullName>
    </submittedName>
</protein>
<dbReference type="InParanoid" id="A0A1W4XBT0"/>
<organism evidence="4 5">
    <name type="scientific">Agrilus planipennis</name>
    <name type="common">Emerald ash borer</name>
    <name type="synonym">Agrilus marcopoli</name>
    <dbReference type="NCBI Taxonomy" id="224129"/>
    <lineage>
        <taxon>Eukaryota</taxon>
        <taxon>Metazoa</taxon>
        <taxon>Ecdysozoa</taxon>
        <taxon>Arthropoda</taxon>
        <taxon>Hexapoda</taxon>
        <taxon>Insecta</taxon>
        <taxon>Pterygota</taxon>
        <taxon>Neoptera</taxon>
        <taxon>Endopterygota</taxon>
        <taxon>Coleoptera</taxon>
        <taxon>Polyphaga</taxon>
        <taxon>Elateriformia</taxon>
        <taxon>Buprestoidea</taxon>
        <taxon>Buprestidae</taxon>
        <taxon>Agrilinae</taxon>
        <taxon>Agrilus</taxon>
    </lineage>
</organism>
<evidence type="ECO:0000259" key="3">
    <source>
        <dbReference type="Pfam" id="PF18201"/>
    </source>
</evidence>
<sequence length="197" mass="23093">MEDPNMVLKLAELLNVKTYHDYSDSEEEHLEEEEGTGDKSSHVGTKSKTKNKIELNKEQKERENKYRKIETKVTPEDFEFLNENTVNDDWKKTPQWDISYRQSVTPSDVFLQMGGKTPSTISCEDMIISVYLPEEKYHNIDLKVEKEILNLTSPRFKLSIPLPHPVDPQLGDAKWDNDTEKLIITLKMDREFDFIHF</sequence>
<proteinExistence type="inferred from homology"/>
<dbReference type="Pfam" id="PF18201">
    <property type="entry name" value="PIH1_CS"/>
    <property type="match status" value="1"/>
</dbReference>